<dbReference type="InterPro" id="IPR057840">
    <property type="entry name" value="FimV_N"/>
</dbReference>
<proteinExistence type="predicted"/>
<organism evidence="4 5">
    <name type="scientific">endosymbiont of Galathealinum brachiosum</name>
    <dbReference type="NCBI Taxonomy" id="2200906"/>
    <lineage>
        <taxon>Bacteria</taxon>
        <taxon>Pseudomonadati</taxon>
        <taxon>Pseudomonadota</taxon>
        <taxon>Gammaproteobacteria</taxon>
        <taxon>sulfur-oxidizing symbionts</taxon>
    </lineage>
</organism>
<dbReference type="Pfam" id="PF25800">
    <property type="entry name" value="FimV_N"/>
    <property type="match status" value="1"/>
</dbReference>
<sequence length="1068" mass="116514">MRKLTLSLAVMAALLPVRGYPLGLGDLELNSALNQELNAEIEVLSAAPEDAEQIIIKLASRDAFSRAGIDRPHLLQQLKFKIIDKNGKSYVKVYTKTPIREPFLSFLVEIDWPQGHLLREYTLLLDPPVYNSATPGATTASAGVNSPFNEPADAQAQTQPVLSEQQSAQSVQSSAQAPGVRSGVISSDDSGRSVNYNYQALPVANASSDQYRVQQNDTLWSMANRMRPDSSVSVEQMMLALVRKNPEAFIQENINGVKRGYILRIPNRDEATQIDRQQAVAQAREHSALWREYSQGAASASPASSLEAEPAGGGAGDQPRDADGHLSIVSASESGSEFAGSNQDPDASLSSLKQELAMAQEQLESERLEKEDLRARLAELEDRVQRVIEMDDGELAQLQQDLQTEKQVAEPLDAPVEDMPVDDLPAEDIVEEPVLDEVITDELPEEGLTEEVIPEEALSDETTEETTEETTGELTEDAIFVDETVSDDMVESETETQAQMLEPVDVIETPAFAQQKPKSFLEGLMEDPKLLGMVGGGLAFVLLLITLLLKRIRGGKADEEEQWTASMDDPSSDMSSLEADLNAGLDEATVKTEAAEMDSTAEMIAEPVDDDLGMEDTQIEAPDAGDNLEDTVFNLEGADQAEPEEDERDDVIAEADVYLAYGIYQQAEELLNSAIDQNPQRDDYRMKLLETHYAAKNGSAFEQLAEDLKARKGDDKAFWSRVTAMGMELCPQSQIFSGSDAIMSDFDAEALLPDKPQTTDLDLDAGDDSATDFDLGLDAVDDQATDFDLGLDSDEGLGDDSEKTQVLSEPLDLDAMSPEEESLDDGLDLAGDLDDIASELDSDLEEESPSDDTSSELEFDLGEIDDMEESTVDVEDDSTESAELDIDDDFSLDFDAADLGFEEAEDEPEETAETEEINLDADLDLGEDLTEELDSSADDSLEMDMGEIEIDGDELDLGDMDLGDDLTEDLGELDSEVSENLSSDIETDEMDIGVETLDDSVDDLSDDGEFDISELSEDVDEVSTKLDLAKAYIDMGDKDGARSILEEVKAEGNDEQQQQAEELLQQAS</sequence>
<feature type="domain" description="FimV N-terminal" evidence="3">
    <location>
        <begin position="22"/>
        <end position="128"/>
    </location>
</feature>
<evidence type="ECO:0000256" key="2">
    <source>
        <dbReference type="SAM" id="MobiDB-lite"/>
    </source>
</evidence>
<comment type="caution">
    <text evidence="4">The sequence shown here is derived from an EMBL/GenBank/DDBJ whole genome shotgun (WGS) entry which is preliminary data.</text>
</comment>
<dbReference type="Proteomes" id="UP000254266">
    <property type="component" value="Unassembled WGS sequence"/>
</dbReference>
<feature type="region of interest" description="Disordered" evidence="2">
    <location>
        <begin position="809"/>
        <end position="828"/>
    </location>
</feature>
<feature type="compositionally biased region" description="Low complexity" evidence="2">
    <location>
        <begin position="163"/>
        <end position="177"/>
    </location>
</feature>
<keyword evidence="1" id="KW-0175">Coiled coil</keyword>
<feature type="region of interest" description="Disordered" evidence="2">
    <location>
        <begin position="558"/>
        <end position="577"/>
    </location>
</feature>
<feature type="coiled-coil region" evidence="1">
    <location>
        <begin position="349"/>
        <end position="390"/>
    </location>
</feature>
<evidence type="ECO:0000256" key="1">
    <source>
        <dbReference type="SAM" id="Coils"/>
    </source>
</evidence>
<feature type="region of interest" description="Disordered" evidence="2">
    <location>
        <begin position="838"/>
        <end position="891"/>
    </location>
</feature>
<dbReference type="InterPro" id="IPR020012">
    <property type="entry name" value="LysM_FimV"/>
</dbReference>
<dbReference type="Gene3D" id="1.25.40.10">
    <property type="entry name" value="Tetratricopeptide repeat domain"/>
    <property type="match status" value="1"/>
</dbReference>
<evidence type="ECO:0000313" key="5">
    <source>
        <dbReference type="Proteomes" id="UP000254266"/>
    </source>
</evidence>
<dbReference type="InterPro" id="IPR038440">
    <property type="entry name" value="FimV_C_sf"/>
</dbReference>
<dbReference type="NCBIfam" id="TIGR03504">
    <property type="entry name" value="FimV_Cterm"/>
    <property type="match status" value="1"/>
</dbReference>
<protein>
    <recommendedName>
        <fullName evidence="3">FimV N-terminal domain-containing protein</fullName>
    </recommendedName>
</protein>
<dbReference type="InterPro" id="IPR020011">
    <property type="entry name" value="FimV_C"/>
</dbReference>
<keyword evidence="5" id="KW-1185">Reference proteome</keyword>
<feature type="region of interest" description="Disordered" evidence="2">
    <location>
        <begin position="292"/>
        <end position="324"/>
    </location>
</feature>
<accession>A0A370DJ00</accession>
<evidence type="ECO:0000313" key="4">
    <source>
        <dbReference type="EMBL" id="RDH84851.1"/>
    </source>
</evidence>
<dbReference type="Gene3D" id="1.20.58.2200">
    <property type="match status" value="1"/>
</dbReference>
<evidence type="ECO:0000259" key="3">
    <source>
        <dbReference type="Pfam" id="PF25800"/>
    </source>
</evidence>
<feature type="region of interest" description="Disordered" evidence="2">
    <location>
        <begin position="136"/>
        <end position="188"/>
    </location>
</feature>
<feature type="compositionally biased region" description="Acidic residues" evidence="2">
    <location>
        <begin position="817"/>
        <end position="828"/>
    </location>
</feature>
<gene>
    <name evidence="4" type="ORF">DIZ80_05140</name>
</gene>
<name>A0A370DJ00_9GAMM</name>
<reference evidence="4 5" key="1">
    <citation type="journal article" date="2018" name="ISME J.">
        <title>Endosymbiont genomes yield clues of tubeworm success.</title>
        <authorList>
            <person name="Li Y."/>
            <person name="Liles M.R."/>
            <person name="Halanych K.M."/>
        </authorList>
    </citation>
    <scope>NUCLEOTIDE SEQUENCE [LARGE SCALE GENOMIC DNA]</scope>
    <source>
        <strain evidence="4">A1464</strain>
    </source>
</reference>
<dbReference type="InterPro" id="IPR011990">
    <property type="entry name" value="TPR-like_helical_dom_sf"/>
</dbReference>
<feature type="compositionally biased region" description="Low complexity" evidence="2">
    <location>
        <begin position="566"/>
        <end position="576"/>
    </location>
</feature>
<dbReference type="EMBL" id="QFXC01000007">
    <property type="protein sequence ID" value="RDH84851.1"/>
    <property type="molecule type" value="Genomic_DNA"/>
</dbReference>
<feature type="compositionally biased region" description="Low complexity" evidence="2">
    <location>
        <begin position="297"/>
        <end position="310"/>
    </location>
</feature>
<dbReference type="AlphaFoldDB" id="A0A370DJ00"/>
<dbReference type="NCBIfam" id="TIGR03505">
    <property type="entry name" value="FimV_core"/>
    <property type="match status" value="1"/>
</dbReference>